<keyword evidence="1" id="KW-0812">Transmembrane</keyword>
<keyword evidence="1" id="KW-0472">Membrane</keyword>
<name>A0A8S5MDF9_9CAUD</name>
<accession>A0A8S5MDF9</accession>
<protein>
    <submittedName>
        <fullName evidence="2">Uncharacterized protein</fullName>
    </submittedName>
</protein>
<sequence>MTIATSSYLVAVRRLIAALLRRMVFLLYPLILSSLYCASNDALR</sequence>
<dbReference type="EMBL" id="BK014882">
    <property type="protein sequence ID" value="DAD80286.1"/>
    <property type="molecule type" value="Genomic_DNA"/>
</dbReference>
<reference evidence="2" key="1">
    <citation type="journal article" date="2021" name="Proc. Natl. Acad. Sci. U.S.A.">
        <title>A Catalog of Tens of Thousands of Viruses from Human Metagenomes Reveals Hidden Associations with Chronic Diseases.</title>
        <authorList>
            <person name="Tisza M.J."/>
            <person name="Buck C.B."/>
        </authorList>
    </citation>
    <scope>NUCLEOTIDE SEQUENCE</scope>
    <source>
        <strain evidence="2">CtTqA28</strain>
    </source>
</reference>
<evidence type="ECO:0000256" key="1">
    <source>
        <dbReference type="SAM" id="Phobius"/>
    </source>
</evidence>
<evidence type="ECO:0000313" key="2">
    <source>
        <dbReference type="EMBL" id="DAD80286.1"/>
    </source>
</evidence>
<feature type="transmembrane region" description="Helical" evidence="1">
    <location>
        <begin position="15"/>
        <end position="38"/>
    </location>
</feature>
<organism evidence="2">
    <name type="scientific">Caudovirales sp. ctTqA28</name>
    <dbReference type="NCBI Taxonomy" id="2826775"/>
    <lineage>
        <taxon>Viruses</taxon>
        <taxon>Duplodnaviria</taxon>
        <taxon>Heunggongvirae</taxon>
        <taxon>Uroviricota</taxon>
        <taxon>Caudoviricetes</taxon>
    </lineage>
</organism>
<keyword evidence="1" id="KW-1133">Transmembrane helix</keyword>
<proteinExistence type="predicted"/>